<name>A0A4Y2GE74_ARAVE</name>
<proteinExistence type="predicted"/>
<accession>A0A4Y2GE74</accession>
<evidence type="ECO:0000313" key="2">
    <source>
        <dbReference type="Proteomes" id="UP000499080"/>
    </source>
</evidence>
<gene>
    <name evidence="1" type="ORF">AVEN_43297_1</name>
</gene>
<protein>
    <submittedName>
        <fullName evidence="1">Uncharacterized protein</fullName>
    </submittedName>
</protein>
<dbReference type="AlphaFoldDB" id="A0A4Y2GE74"/>
<evidence type="ECO:0000313" key="1">
    <source>
        <dbReference type="EMBL" id="GBM51681.1"/>
    </source>
</evidence>
<keyword evidence="2" id="KW-1185">Reference proteome</keyword>
<dbReference type="EMBL" id="BGPR01001345">
    <property type="protein sequence ID" value="GBM51681.1"/>
    <property type="molecule type" value="Genomic_DNA"/>
</dbReference>
<organism evidence="1 2">
    <name type="scientific">Araneus ventricosus</name>
    <name type="common">Orbweaver spider</name>
    <name type="synonym">Epeira ventricosa</name>
    <dbReference type="NCBI Taxonomy" id="182803"/>
    <lineage>
        <taxon>Eukaryota</taxon>
        <taxon>Metazoa</taxon>
        <taxon>Ecdysozoa</taxon>
        <taxon>Arthropoda</taxon>
        <taxon>Chelicerata</taxon>
        <taxon>Arachnida</taxon>
        <taxon>Araneae</taxon>
        <taxon>Araneomorphae</taxon>
        <taxon>Entelegynae</taxon>
        <taxon>Araneoidea</taxon>
        <taxon>Araneidae</taxon>
        <taxon>Araneus</taxon>
    </lineage>
</organism>
<reference evidence="1 2" key="1">
    <citation type="journal article" date="2019" name="Sci. Rep.">
        <title>Orb-weaving spider Araneus ventricosus genome elucidates the spidroin gene catalogue.</title>
        <authorList>
            <person name="Kono N."/>
            <person name="Nakamura H."/>
            <person name="Ohtoshi R."/>
            <person name="Moran D.A.P."/>
            <person name="Shinohara A."/>
            <person name="Yoshida Y."/>
            <person name="Fujiwara M."/>
            <person name="Mori M."/>
            <person name="Tomita M."/>
            <person name="Arakawa K."/>
        </authorList>
    </citation>
    <scope>NUCLEOTIDE SEQUENCE [LARGE SCALE GENOMIC DNA]</scope>
</reference>
<dbReference type="Proteomes" id="UP000499080">
    <property type="component" value="Unassembled WGS sequence"/>
</dbReference>
<comment type="caution">
    <text evidence="1">The sequence shown here is derived from an EMBL/GenBank/DDBJ whole genome shotgun (WGS) entry which is preliminary data.</text>
</comment>
<sequence length="73" mass="8190">MASKDASVFQKLDSTSMNWVAHLRRRGIPSCPLGRLADVVAIRLASILLLLDYGTPRLWSQRRVHCQDSAEDP</sequence>